<reference evidence="2 3" key="1">
    <citation type="submission" date="2016-05" db="EMBL/GenBank/DDBJ databases">
        <title>Genome sequencing reveals origins of a unique bacterial endosymbiosis in the earliest lineages of terrestrial Fungi.</title>
        <authorList>
            <consortium name="DOE Joint Genome Institute"/>
            <person name="Uehling J."/>
            <person name="Gryganskyi A."/>
            <person name="Hameed K."/>
            <person name="Tschaplinski T."/>
            <person name="Misztal P."/>
            <person name="Wu S."/>
            <person name="Desiro A."/>
            <person name="Vande Pol N."/>
            <person name="Du Z.-Y."/>
            <person name="Zienkiewicz A."/>
            <person name="Zienkiewicz K."/>
            <person name="Morin E."/>
            <person name="Tisserant E."/>
            <person name="Splivallo R."/>
            <person name="Hainaut M."/>
            <person name="Henrissat B."/>
            <person name="Ohm R."/>
            <person name="Kuo A."/>
            <person name="Yan J."/>
            <person name="Lipzen A."/>
            <person name="Nolan M."/>
            <person name="Labutti K."/>
            <person name="Barry K."/>
            <person name="Goldstein A."/>
            <person name="Labbe J."/>
            <person name="Schadt C."/>
            <person name="Tuskan G."/>
            <person name="Grigoriev I."/>
            <person name="Martin F."/>
            <person name="Vilgalys R."/>
            <person name="Bonito G."/>
        </authorList>
    </citation>
    <scope>NUCLEOTIDE SEQUENCE [LARGE SCALE GENOMIC DNA]</scope>
    <source>
        <strain evidence="2 3">AG-77</strain>
    </source>
</reference>
<keyword evidence="3" id="KW-1185">Reference proteome</keyword>
<evidence type="ECO:0000256" key="1">
    <source>
        <dbReference type="SAM" id="Phobius"/>
    </source>
</evidence>
<feature type="transmembrane region" description="Helical" evidence="1">
    <location>
        <begin position="121"/>
        <end position="142"/>
    </location>
</feature>
<keyword evidence="1" id="KW-0812">Transmembrane</keyword>
<dbReference type="EMBL" id="KV442074">
    <property type="protein sequence ID" value="OAQ25800.1"/>
    <property type="molecule type" value="Genomic_DNA"/>
</dbReference>
<accession>A0A197JKX3</accession>
<proteinExistence type="predicted"/>
<evidence type="ECO:0000313" key="3">
    <source>
        <dbReference type="Proteomes" id="UP000078512"/>
    </source>
</evidence>
<organism evidence="2 3">
    <name type="scientific">Linnemannia elongata AG-77</name>
    <dbReference type="NCBI Taxonomy" id="1314771"/>
    <lineage>
        <taxon>Eukaryota</taxon>
        <taxon>Fungi</taxon>
        <taxon>Fungi incertae sedis</taxon>
        <taxon>Mucoromycota</taxon>
        <taxon>Mortierellomycotina</taxon>
        <taxon>Mortierellomycetes</taxon>
        <taxon>Mortierellales</taxon>
        <taxon>Mortierellaceae</taxon>
        <taxon>Linnemannia</taxon>
    </lineage>
</organism>
<feature type="transmembrane region" description="Helical" evidence="1">
    <location>
        <begin position="50"/>
        <end position="67"/>
    </location>
</feature>
<feature type="transmembrane region" description="Helical" evidence="1">
    <location>
        <begin position="20"/>
        <end position="43"/>
    </location>
</feature>
<gene>
    <name evidence="2" type="ORF">K457DRAFT_751345</name>
</gene>
<name>A0A197JKX3_9FUNG</name>
<protein>
    <submittedName>
        <fullName evidence="2">Uncharacterized protein</fullName>
    </submittedName>
</protein>
<evidence type="ECO:0000313" key="2">
    <source>
        <dbReference type="EMBL" id="OAQ25800.1"/>
    </source>
</evidence>
<keyword evidence="1" id="KW-0472">Membrane</keyword>
<dbReference type="Proteomes" id="UP000078512">
    <property type="component" value="Unassembled WGS sequence"/>
</dbReference>
<keyword evidence="1" id="KW-1133">Transmembrane helix</keyword>
<sequence length="307" mass="34819">MRCFLFFLNPFCHSSLPLSLLFRPSLFFFLFLVFFPFFLLFLFFSSFSSFLTFLSFLTADILTPIIHLSSSPSSTLSQTHLNPFLLFFYLIHSCTYTRPSLSSTLHIIICTHTHTHFIHSFVHFTTFSLLFIVSSSSSFYYISTIDPASHIITLSKKPLIHTTFTNNNNKDRLSSPILTHSRRTIGQKYKPEKNSLAPPSFNPAFHPTTLLSTASPLASPVALVQSTITRFSQLQTAIPVSISLYRLSSVASGISLFYSDKAIDEEKETTTKKKVRFCHFLALCNSPDQKTRDVEDSLSEPANFILF</sequence>
<dbReference type="AlphaFoldDB" id="A0A197JKX3"/>